<reference evidence="1 2" key="2">
    <citation type="journal article" date="2013" name="Environ. Sci. Technol.">
        <title>The 4-tert-butylphenol-utilizing bacterium Sphingobium fuliginis OMI can degrade bisphenols via phenolic ring hydroxylation and meta-cleavage pathway.</title>
        <authorList>
            <person name="Ogata Y."/>
            <person name="Goda S."/>
            <person name="Toyama T."/>
            <person name="Sei K."/>
            <person name="Ike M."/>
        </authorList>
    </citation>
    <scope>NUCLEOTIDE SEQUENCE [LARGE SCALE GENOMIC DNA]</scope>
    <source>
        <strain evidence="1 2">OMI</strain>
    </source>
</reference>
<reference evidence="1 2" key="1">
    <citation type="journal article" date="2013" name="Biodegradation">
        <title>Occurrence of 4-tert-butylphenol (4-t-BP) biodegradation in an aquatic sample caused by the presence of Spirodela polyrrhiza and isolation of a 4-t-BP-utilizing bacterium.</title>
        <authorList>
            <person name="Ogata Y."/>
            <person name="Toyama T."/>
            <person name="Yu N."/>
            <person name="Wang X."/>
            <person name="Sei K."/>
            <person name="Ike M."/>
        </authorList>
    </citation>
    <scope>NUCLEOTIDE SEQUENCE [LARGE SCALE GENOMIC DNA]</scope>
    <source>
        <strain evidence="1 2">OMI</strain>
    </source>
</reference>
<sequence>MFGTPFACQFPVHRQPSASEPRVFLTSDGVDHKAIMINGLEAAWVCGPSTHP</sequence>
<organism evidence="1 2">
    <name type="scientific">Sphingobium fuliginis (strain ATCC 27551)</name>
    <dbReference type="NCBI Taxonomy" id="336203"/>
    <lineage>
        <taxon>Bacteria</taxon>
        <taxon>Pseudomonadati</taxon>
        <taxon>Pseudomonadota</taxon>
        <taxon>Alphaproteobacteria</taxon>
        <taxon>Sphingomonadales</taxon>
        <taxon>Sphingomonadaceae</taxon>
        <taxon>Sphingobium</taxon>
    </lineage>
</organism>
<dbReference type="AlphaFoldDB" id="A0A292ZLJ5"/>
<dbReference type="EMBL" id="BEWI01000032">
    <property type="protein sequence ID" value="GAY23834.1"/>
    <property type="molecule type" value="Genomic_DNA"/>
</dbReference>
<evidence type="ECO:0000313" key="2">
    <source>
        <dbReference type="Proteomes" id="UP000221538"/>
    </source>
</evidence>
<evidence type="ECO:0000313" key="1">
    <source>
        <dbReference type="EMBL" id="GAY23834.1"/>
    </source>
</evidence>
<gene>
    <name evidence="1" type="ORF">SFOMI_4412</name>
</gene>
<accession>A0A292ZLJ5</accession>
<dbReference type="Proteomes" id="UP000221538">
    <property type="component" value="Unassembled WGS sequence"/>
</dbReference>
<comment type="caution">
    <text evidence="1">The sequence shown here is derived from an EMBL/GenBank/DDBJ whole genome shotgun (WGS) entry which is preliminary data.</text>
</comment>
<protein>
    <submittedName>
        <fullName evidence="1">Uncharacterized protein</fullName>
    </submittedName>
</protein>
<proteinExistence type="predicted"/>
<name>A0A292ZLJ5_SPHSA</name>